<dbReference type="AlphaFoldDB" id="A0A0F9R8T2"/>
<evidence type="ECO:0008006" key="2">
    <source>
        <dbReference type="Google" id="ProtNLM"/>
    </source>
</evidence>
<protein>
    <recommendedName>
        <fullName evidence="2">Major capsid protein</fullName>
    </recommendedName>
</protein>
<dbReference type="EMBL" id="LAZR01000998">
    <property type="protein sequence ID" value="KKN52915.1"/>
    <property type="molecule type" value="Genomic_DNA"/>
</dbReference>
<evidence type="ECO:0000313" key="1">
    <source>
        <dbReference type="EMBL" id="KKN52915.1"/>
    </source>
</evidence>
<accession>A0A0F9R8T2</accession>
<sequence>MTAGTYSLVDLLQQRFASAAEFGLDTINEILQRDLANYNSQVNDQMGLFADPLVKQSRIYGVSAVNSMTEVDEFGQAPSNRNLPGVTVSFPLSMYKSALGWTSKYMEIATPREIASKFLESRRGHAQQLILQMRRSIFNSNNFTHIDKLTNGVSLAIKRLINADSADIPDSPAGATFDGSTHDHYNARAAALANADVNGLVSDVTEHGNTRGVKIIVTLGADKTAISALSLFIPISDPGLIYHTANETRRKEAFEDLENQLIGFWGDTSVEVWVKPWGLTGYFLCVATGMPEKPIGFRQRKQTALQGLRILPSISGEYPLLAQNMEAEFGMGIWNRTAGAVLYTGATSWVNPAI</sequence>
<proteinExistence type="predicted"/>
<name>A0A0F9R8T2_9ZZZZ</name>
<comment type="caution">
    <text evidence="1">The sequence shown here is derived from an EMBL/GenBank/DDBJ whole genome shotgun (WGS) entry which is preliminary data.</text>
</comment>
<organism evidence="1">
    <name type="scientific">marine sediment metagenome</name>
    <dbReference type="NCBI Taxonomy" id="412755"/>
    <lineage>
        <taxon>unclassified sequences</taxon>
        <taxon>metagenomes</taxon>
        <taxon>ecological metagenomes</taxon>
    </lineage>
</organism>
<reference evidence="1" key="1">
    <citation type="journal article" date="2015" name="Nature">
        <title>Complex archaea that bridge the gap between prokaryotes and eukaryotes.</title>
        <authorList>
            <person name="Spang A."/>
            <person name="Saw J.H."/>
            <person name="Jorgensen S.L."/>
            <person name="Zaremba-Niedzwiedzka K."/>
            <person name="Martijn J."/>
            <person name="Lind A.E."/>
            <person name="van Eijk R."/>
            <person name="Schleper C."/>
            <person name="Guy L."/>
            <person name="Ettema T.J."/>
        </authorList>
    </citation>
    <scope>NUCLEOTIDE SEQUENCE</scope>
</reference>
<gene>
    <name evidence="1" type="ORF">LCGC14_0607770</name>
</gene>